<evidence type="ECO:0000256" key="1">
    <source>
        <dbReference type="SAM" id="MobiDB-lite"/>
    </source>
</evidence>
<dbReference type="Proteomes" id="UP000324222">
    <property type="component" value="Unassembled WGS sequence"/>
</dbReference>
<protein>
    <submittedName>
        <fullName evidence="2">Uncharacterized protein</fullName>
    </submittedName>
</protein>
<evidence type="ECO:0000313" key="2">
    <source>
        <dbReference type="EMBL" id="MPC86654.1"/>
    </source>
</evidence>
<name>A0A5B7J2G6_PORTR</name>
<gene>
    <name evidence="2" type="ORF">E2C01_081490</name>
</gene>
<comment type="caution">
    <text evidence="2">The sequence shown here is derived from an EMBL/GenBank/DDBJ whole genome shotgun (WGS) entry which is preliminary data.</text>
</comment>
<dbReference type="AlphaFoldDB" id="A0A5B7J2G6"/>
<feature type="region of interest" description="Disordered" evidence="1">
    <location>
        <begin position="1"/>
        <end position="71"/>
    </location>
</feature>
<proteinExistence type="predicted"/>
<evidence type="ECO:0000313" key="3">
    <source>
        <dbReference type="Proteomes" id="UP000324222"/>
    </source>
</evidence>
<keyword evidence="3" id="KW-1185">Reference proteome</keyword>
<dbReference type="EMBL" id="VSRR010072122">
    <property type="protein sequence ID" value="MPC86654.1"/>
    <property type="molecule type" value="Genomic_DNA"/>
</dbReference>
<reference evidence="2 3" key="1">
    <citation type="submission" date="2019-05" db="EMBL/GenBank/DDBJ databases">
        <title>Another draft genome of Portunus trituberculatus and its Hox gene families provides insights of decapod evolution.</title>
        <authorList>
            <person name="Jeong J.-H."/>
            <person name="Song I."/>
            <person name="Kim S."/>
            <person name="Choi T."/>
            <person name="Kim D."/>
            <person name="Ryu S."/>
            <person name="Kim W."/>
        </authorList>
    </citation>
    <scope>NUCLEOTIDE SEQUENCE [LARGE SCALE GENOMIC DNA]</scope>
    <source>
        <tissue evidence="2">Muscle</tissue>
    </source>
</reference>
<feature type="compositionally biased region" description="Polar residues" evidence="1">
    <location>
        <begin position="49"/>
        <end position="71"/>
    </location>
</feature>
<sequence>MHQNTSRNDRARGSSASDCHIIHTTNNCGEEEELSIRRSHSHSEAATLIRTSSESQDLNSQPLTPASHCNI</sequence>
<accession>A0A5B7J2G6</accession>
<organism evidence="2 3">
    <name type="scientific">Portunus trituberculatus</name>
    <name type="common">Swimming crab</name>
    <name type="synonym">Neptunus trituberculatus</name>
    <dbReference type="NCBI Taxonomy" id="210409"/>
    <lineage>
        <taxon>Eukaryota</taxon>
        <taxon>Metazoa</taxon>
        <taxon>Ecdysozoa</taxon>
        <taxon>Arthropoda</taxon>
        <taxon>Crustacea</taxon>
        <taxon>Multicrustacea</taxon>
        <taxon>Malacostraca</taxon>
        <taxon>Eumalacostraca</taxon>
        <taxon>Eucarida</taxon>
        <taxon>Decapoda</taxon>
        <taxon>Pleocyemata</taxon>
        <taxon>Brachyura</taxon>
        <taxon>Eubrachyura</taxon>
        <taxon>Portunoidea</taxon>
        <taxon>Portunidae</taxon>
        <taxon>Portuninae</taxon>
        <taxon>Portunus</taxon>
    </lineage>
</organism>